<name>A0A6I6JKJ8_9BACT</name>
<keyword evidence="4" id="KW-0802">TPR repeat</keyword>
<dbReference type="RefSeq" id="WP_158948507.1">
    <property type="nucleotide sequence ID" value="NZ_CP046400.1"/>
</dbReference>
<proteinExistence type="inferred from homology"/>
<dbReference type="SUPFAM" id="SSF48452">
    <property type="entry name" value="TPR-like"/>
    <property type="match status" value="1"/>
</dbReference>
<dbReference type="InterPro" id="IPR001173">
    <property type="entry name" value="Glyco_trans_2-like"/>
</dbReference>
<dbReference type="PROSITE" id="PS50005">
    <property type="entry name" value="TPR"/>
    <property type="match status" value="1"/>
</dbReference>
<dbReference type="InterPro" id="IPR019734">
    <property type="entry name" value="TPR_rpt"/>
</dbReference>
<evidence type="ECO:0000256" key="3">
    <source>
        <dbReference type="ARBA" id="ARBA00022679"/>
    </source>
</evidence>
<dbReference type="PANTHER" id="PTHR43179">
    <property type="entry name" value="RHAMNOSYLTRANSFERASE WBBL"/>
    <property type="match status" value="1"/>
</dbReference>
<protein>
    <submittedName>
        <fullName evidence="6">Glycosyltransferase</fullName>
    </submittedName>
</protein>
<dbReference type="Proteomes" id="UP000428328">
    <property type="component" value="Chromosome"/>
</dbReference>
<organism evidence="6 7">
    <name type="scientific">Pseudodesulfovibrio cashew</name>
    <dbReference type="NCBI Taxonomy" id="2678688"/>
    <lineage>
        <taxon>Bacteria</taxon>
        <taxon>Pseudomonadati</taxon>
        <taxon>Thermodesulfobacteriota</taxon>
        <taxon>Desulfovibrionia</taxon>
        <taxon>Desulfovibrionales</taxon>
        <taxon>Desulfovibrionaceae</taxon>
    </lineage>
</organism>
<sequence>MTDGTYRATERFGELELIGLDSVFTALEVYCDNLLPDLEACLVFLSRILRDRDAAAHPRTREWVTLLARKLRDLGPFHPQGLELVHKLTGDPALDARLERMRYFTLEPQLMDLRGVMSDPGVMRRKRTLLTETLDRMPAHVLAASQLLQLEFYQGVNQPEWLGSFTPPKFFRQEWTQRLFLHYAGLGDAERAMPIWSEVAAMPLSEVQLNLAAECFVKCGETEQAMACYRESLRLDPHQTPVRLRMAELEQPSRADNALVHQSKVAVCLYSWNKAEDLERTLAGLAETDLGPAIVRVLLNGCTDHSAEVAEAARVLFPDNDYDIITLPVNIGAPAARNWLGALPEVRACDFLAYLDDDVELPADWLAHFLTVMRRYPDTSAVGAKVVFGSEPRMIQYIYRSFAVAEPEIIKLTDPCQVGQFDAGHYDFVRETDAVMGCCHLLRMAHLPDGPQFDVRYSPSQVDDTAHDIRLRLQGGEVRYCGLVKCVHHQNTGGGFKRQLDAARIGQVHGNDMKFQAWLAAQREKVERLMRKSGK</sequence>
<dbReference type="CDD" id="cd00761">
    <property type="entry name" value="Glyco_tranf_GTA_type"/>
    <property type="match status" value="1"/>
</dbReference>
<dbReference type="GO" id="GO:0016757">
    <property type="term" value="F:glycosyltransferase activity"/>
    <property type="evidence" value="ECO:0007669"/>
    <property type="project" value="UniProtKB-KW"/>
</dbReference>
<reference evidence="6 7" key="1">
    <citation type="submission" date="2019-11" db="EMBL/GenBank/DDBJ databases">
        <authorList>
            <person name="Zheng R.K."/>
            <person name="Sun C.M."/>
        </authorList>
    </citation>
    <scope>NUCLEOTIDE SEQUENCE [LARGE SCALE GENOMIC DNA]</scope>
    <source>
        <strain evidence="6 7">SRB007</strain>
    </source>
</reference>
<evidence type="ECO:0000313" key="6">
    <source>
        <dbReference type="EMBL" id="QGY40832.1"/>
    </source>
</evidence>
<comment type="similarity">
    <text evidence="1">Belongs to the glycosyltransferase 2 family.</text>
</comment>
<dbReference type="SUPFAM" id="SSF53448">
    <property type="entry name" value="Nucleotide-diphospho-sugar transferases"/>
    <property type="match status" value="1"/>
</dbReference>
<dbReference type="PANTHER" id="PTHR43179:SF12">
    <property type="entry name" value="GALACTOFURANOSYLTRANSFERASE GLFT2"/>
    <property type="match status" value="1"/>
</dbReference>
<evidence type="ECO:0000256" key="4">
    <source>
        <dbReference type="PROSITE-ProRule" id="PRU00339"/>
    </source>
</evidence>
<keyword evidence="2" id="KW-0328">Glycosyltransferase</keyword>
<keyword evidence="7" id="KW-1185">Reference proteome</keyword>
<accession>A0A6I6JKJ8</accession>
<dbReference type="KEGG" id="psel:GM415_12080"/>
<evidence type="ECO:0000256" key="1">
    <source>
        <dbReference type="ARBA" id="ARBA00006739"/>
    </source>
</evidence>
<evidence type="ECO:0000313" key="7">
    <source>
        <dbReference type="Proteomes" id="UP000428328"/>
    </source>
</evidence>
<evidence type="ECO:0000259" key="5">
    <source>
        <dbReference type="Pfam" id="PF00535"/>
    </source>
</evidence>
<dbReference type="Pfam" id="PF00535">
    <property type="entry name" value="Glycos_transf_2"/>
    <property type="match status" value="1"/>
</dbReference>
<keyword evidence="3 6" id="KW-0808">Transferase</keyword>
<dbReference type="Gene3D" id="3.90.550.10">
    <property type="entry name" value="Spore Coat Polysaccharide Biosynthesis Protein SpsA, Chain A"/>
    <property type="match status" value="1"/>
</dbReference>
<evidence type="ECO:0000256" key="2">
    <source>
        <dbReference type="ARBA" id="ARBA00022676"/>
    </source>
</evidence>
<feature type="repeat" description="TPR" evidence="4">
    <location>
        <begin position="206"/>
        <end position="239"/>
    </location>
</feature>
<gene>
    <name evidence="6" type="ORF">GM415_12080</name>
</gene>
<dbReference type="InterPro" id="IPR029044">
    <property type="entry name" value="Nucleotide-diphossugar_trans"/>
</dbReference>
<dbReference type="AlphaFoldDB" id="A0A6I6JKJ8"/>
<dbReference type="InterPro" id="IPR011990">
    <property type="entry name" value="TPR-like_helical_dom_sf"/>
</dbReference>
<dbReference type="EMBL" id="CP046400">
    <property type="protein sequence ID" value="QGY40832.1"/>
    <property type="molecule type" value="Genomic_DNA"/>
</dbReference>
<feature type="domain" description="Glycosyltransferase 2-like" evidence="5">
    <location>
        <begin position="267"/>
        <end position="399"/>
    </location>
</feature>